<evidence type="ECO:0000256" key="2">
    <source>
        <dbReference type="SAM" id="Phobius"/>
    </source>
</evidence>
<keyword evidence="2" id="KW-0812">Transmembrane</keyword>
<evidence type="ECO:0000256" key="1">
    <source>
        <dbReference type="SAM" id="MobiDB-lite"/>
    </source>
</evidence>
<dbReference type="Proteomes" id="UP000076552">
    <property type="component" value="Unassembled WGS sequence"/>
</dbReference>
<evidence type="ECO:0000313" key="4">
    <source>
        <dbReference type="Proteomes" id="UP000076552"/>
    </source>
</evidence>
<name>A0A161Y8H8_9PEZI</name>
<feature type="transmembrane region" description="Helical" evidence="2">
    <location>
        <begin position="29"/>
        <end position="48"/>
    </location>
</feature>
<proteinExistence type="predicted"/>
<gene>
    <name evidence="3" type="ORF">CT0861_08587</name>
</gene>
<dbReference type="EMBL" id="LFIV01000127">
    <property type="protein sequence ID" value="KZL68217.1"/>
    <property type="molecule type" value="Genomic_DNA"/>
</dbReference>
<accession>A0A161Y8H8</accession>
<comment type="caution">
    <text evidence="3">The sequence shown here is derived from an EMBL/GenBank/DDBJ whole genome shotgun (WGS) entry which is preliminary data.</text>
</comment>
<keyword evidence="4" id="KW-1185">Reference proteome</keyword>
<keyword evidence="2" id="KW-0472">Membrane</keyword>
<evidence type="ECO:0000313" key="3">
    <source>
        <dbReference type="EMBL" id="KZL68217.1"/>
    </source>
</evidence>
<reference evidence="3 4" key="1">
    <citation type="submission" date="2015-06" db="EMBL/GenBank/DDBJ databases">
        <title>Survival trade-offs in plant roots during colonization by closely related pathogenic and mutualistic fungi.</title>
        <authorList>
            <person name="Hacquard S."/>
            <person name="Kracher B."/>
            <person name="Hiruma K."/>
            <person name="Weinman A."/>
            <person name="Muench P."/>
            <person name="Garrido Oter R."/>
            <person name="Ver Loren van Themaat E."/>
            <person name="Dallerey J.-F."/>
            <person name="Damm U."/>
            <person name="Henrissat B."/>
            <person name="Lespinet O."/>
            <person name="Thon M."/>
            <person name="Kemen E."/>
            <person name="McHardy A.C."/>
            <person name="Schulze-Lefert P."/>
            <person name="O'Connell R.J."/>
        </authorList>
    </citation>
    <scope>NUCLEOTIDE SEQUENCE [LARGE SCALE GENOMIC DNA]</scope>
    <source>
        <strain evidence="3 4">0861</strain>
    </source>
</reference>
<keyword evidence="2" id="KW-1133">Transmembrane helix</keyword>
<feature type="transmembrane region" description="Helical" evidence="2">
    <location>
        <begin position="123"/>
        <end position="145"/>
    </location>
</feature>
<feature type="region of interest" description="Disordered" evidence="1">
    <location>
        <begin position="1"/>
        <end position="24"/>
    </location>
</feature>
<feature type="transmembrane region" description="Helical" evidence="2">
    <location>
        <begin position="60"/>
        <end position="80"/>
    </location>
</feature>
<protein>
    <submittedName>
        <fullName evidence="3">Uncharacterized protein</fullName>
    </submittedName>
</protein>
<sequence>MDDGSLPTTVKPPSPQSDPPERNPSAGSFLSTLSVAVVCWLLIGTISYSPAARASVGDGFILLSVLLVPAQLVLLTLAGAAARGLWPRRTSAIFTAGTAGFGAAILFAIWAAESWAHWGQGLFWALGGVYGGVALEVATGFWSWLGRRLERSAGRG</sequence>
<organism evidence="3 4">
    <name type="scientific">Colletotrichum tofieldiae</name>
    <dbReference type="NCBI Taxonomy" id="708197"/>
    <lineage>
        <taxon>Eukaryota</taxon>
        <taxon>Fungi</taxon>
        <taxon>Dikarya</taxon>
        <taxon>Ascomycota</taxon>
        <taxon>Pezizomycotina</taxon>
        <taxon>Sordariomycetes</taxon>
        <taxon>Hypocreomycetidae</taxon>
        <taxon>Glomerellales</taxon>
        <taxon>Glomerellaceae</taxon>
        <taxon>Colletotrichum</taxon>
        <taxon>Colletotrichum spaethianum species complex</taxon>
    </lineage>
</organism>
<dbReference type="AlphaFoldDB" id="A0A161Y8H8"/>
<feature type="transmembrane region" description="Helical" evidence="2">
    <location>
        <begin position="92"/>
        <end position="111"/>
    </location>
</feature>